<name>A0A6B3SF46_9BURK</name>
<dbReference type="InterPro" id="IPR013525">
    <property type="entry name" value="ABC2_TM"/>
</dbReference>
<dbReference type="NCBIfam" id="TIGR03057">
    <property type="entry name" value="xxxLxxG_by_4"/>
    <property type="match status" value="2"/>
</dbReference>
<dbReference type="NCBIfam" id="TIGR03061">
    <property type="entry name" value="pip_yhgE_Nterm"/>
    <property type="match status" value="1"/>
</dbReference>
<evidence type="ECO:0000256" key="1">
    <source>
        <dbReference type="ARBA" id="ARBA00004141"/>
    </source>
</evidence>
<dbReference type="InterPro" id="IPR017500">
    <property type="entry name" value="Phage_infect_YhgE_N"/>
</dbReference>
<dbReference type="Pfam" id="PF12698">
    <property type="entry name" value="ABC2_membrane_3"/>
    <property type="match status" value="1"/>
</dbReference>
<sequence length="644" mass="66800">MKNTIAKALEVTRMELTLFKRFPKLRLSVAGIIVIPALYALIYLVSVWDPASRTGSLQASIVNLDRGTEARGQQVNLGADLARSLQEKHTFGFVESQDAEQARRDVRLGKSLFALIIPADFSANAIGGETPGAGKPVIYASEGNNYTGAGFAKRFAAELGHQVNEMLNEKRWTLVLGEAAGSTEKLGRLRDGIFKLRDGAHALDEGLGKAGEGSSKIAAGTGTLAENVTALSGGVKQLASGARTLEAKAPPASDLQAVKDGASQLAAGEKAMQQGLGQLNAGADKLVAGAIDMRDQTKGIPIVGGKVSAGAAQLADGAAQLQSGLRTTAQGQAKLAGGAAALDGGVTKLADGFAAYAGGVSKLASSFPADDKMDALARGSNELLGATRQLSGGLGQLRTGSSQLSGGLDLLADSLPAGVAGLTGTARGLAHSVEPAIEIDAPVETNGAGFAPNFLPVALWLGATMTAFIFHLRRLPESADGYPRASLLLGKLGVLWLINLAQAVLIFMMAAFVLQIHVVHMAGLALTMAAAVLTFMLLILALVRLFGDAGKAVALILLILQMSSAGGVTPVELTNAFYRNVSPFLPFTWVVRAVRASMFGAYGSEWLSALGMVLLFAGIAFLVAMLAGKWKFVPPQEHRPAMDI</sequence>
<comment type="subcellular location">
    <subcellularLocation>
        <location evidence="1">Membrane</location>
        <topology evidence="1">Multi-pass membrane protein</topology>
    </subcellularLocation>
</comment>
<protein>
    <submittedName>
        <fullName evidence="7">YhgE/Pip domain-containing protein</fullName>
    </submittedName>
</protein>
<dbReference type="NCBIfam" id="TIGR03062">
    <property type="entry name" value="pip_yhgE_Cterm"/>
    <property type="match status" value="1"/>
</dbReference>
<dbReference type="PANTHER" id="PTHR43077">
    <property type="entry name" value="TRANSPORT PERMEASE YVFS-RELATED"/>
    <property type="match status" value="1"/>
</dbReference>
<keyword evidence="2 5" id="KW-0812">Transmembrane</keyword>
<dbReference type="GO" id="GO:0140359">
    <property type="term" value="F:ABC-type transporter activity"/>
    <property type="evidence" value="ECO:0007669"/>
    <property type="project" value="InterPro"/>
</dbReference>
<comment type="caution">
    <text evidence="7">The sequence shown here is derived from an EMBL/GenBank/DDBJ whole genome shotgun (WGS) entry which is preliminary data.</text>
</comment>
<evidence type="ECO:0000256" key="3">
    <source>
        <dbReference type="ARBA" id="ARBA00022989"/>
    </source>
</evidence>
<evidence type="ECO:0000259" key="6">
    <source>
        <dbReference type="Pfam" id="PF12698"/>
    </source>
</evidence>
<evidence type="ECO:0000256" key="5">
    <source>
        <dbReference type="SAM" id="Phobius"/>
    </source>
</evidence>
<feature type="transmembrane region" description="Helical" evidence="5">
    <location>
        <begin position="522"/>
        <end position="545"/>
    </location>
</feature>
<dbReference type="PANTHER" id="PTHR43077:SF10">
    <property type="entry name" value="TRANSPORT PERMEASE PROTEIN"/>
    <property type="match status" value="1"/>
</dbReference>
<dbReference type="GO" id="GO:0016020">
    <property type="term" value="C:membrane"/>
    <property type="evidence" value="ECO:0007669"/>
    <property type="project" value="UniProtKB-SubCell"/>
</dbReference>
<dbReference type="InterPro" id="IPR051328">
    <property type="entry name" value="T7SS_ABC-Transporter"/>
</dbReference>
<feature type="domain" description="ABC-2 type transporter transmembrane" evidence="6">
    <location>
        <begin position="481"/>
        <end position="625"/>
    </location>
</feature>
<feature type="transmembrane region" description="Helical" evidence="5">
    <location>
        <begin position="454"/>
        <end position="472"/>
    </location>
</feature>
<dbReference type="InterPro" id="IPR017501">
    <property type="entry name" value="Phage_infect_YhgE_C"/>
</dbReference>
<evidence type="ECO:0000313" key="8">
    <source>
        <dbReference type="Proteomes" id="UP000482155"/>
    </source>
</evidence>
<accession>A0A6B3SF46</accession>
<dbReference type="InterPro" id="IPR023908">
    <property type="entry name" value="xxxLxxG_rpt"/>
</dbReference>
<organism evidence="7 8">
    <name type="scientific">Noviherbaspirillum galbum</name>
    <dbReference type="NCBI Taxonomy" id="2709383"/>
    <lineage>
        <taxon>Bacteria</taxon>
        <taxon>Pseudomonadati</taxon>
        <taxon>Pseudomonadota</taxon>
        <taxon>Betaproteobacteria</taxon>
        <taxon>Burkholderiales</taxon>
        <taxon>Oxalobacteraceae</taxon>
        <taxon>Noviherbaspirillum</taxon>
    </lineage>
</organism>
<dbReference type="Proteomes" id="UP000482155">
    <property type="component" value="Unassembled WGS sequence"/>
</dbReference>
<evidence type="ECO:0000256" key="2">
    <source>
        <dbReference type="ARBA" id="ARBA00022692"/>
    </source>
</evidence>
<feature type="transmembrane region" description="Helical" evidence="5">
    <location>
        <begin position="606"/>
        <end position="627"/>
    </location>
</feature>
<keyword evidence="8" id="KW-1185">Reference proteome</keyword>
<dbReference type="AlphaFoldDB" id="A0A6B3SF46"/>
<feature type="transmembrane region" description="Helical" evidence="5">
    <location>
        <begin position="27"/>
        <end position="48"/>
    </location>
</feature>
<keyword evidence="3 5" id="KW-1133">Transmembrane helix</keyword>
<feature type="transmembrane region" description="Helical" evidence="5">
    <location>
        <begin position="493"/>
        <end position="516"/>
    </location>
</feature>
<dbReference type="RefSeq" id="WP_163959634.1">
    <property type="nucleotide sequence ID" value="NZ_JAAIVB010000003.1"/>
</dbReference>
<reference evidence="7 8" key="1">
    <citation type="submission" date="2020-02" db="EMBL/GenBank/DDBJ databases">
        <authorList>
            <person name="Kim M.K."/>
        </authorList>
    </citation>
    <scope>NUCLEOTIDE SEQUENCE [LARGE SCALE GENOMIC DNA]</scope>
    <source>
        <strain evidence="7 8">17J57-3</strain>
    </source>
</reference>
<dbReference type="EMBL" id="JAAIVB010000003">
    <property type="protein sequence ID" value="NEX59464.1"/>
    <property type="molecule type" value="Genomic_DNA"/>
</dbReference>
<proteinExistence type="predicted"/>
<gene>
    <name evidence="7" type="ORF">G3574_00090</name>
</gene>
<feature type="transmembrane region" description="Helical" evidence="5">
    <location>
        <begin position="552"/>
        <end position="571"/>
    </location>
</feature>
<keyword evidence="4 5" id="KW-0472">Membrane</keyword>
<evidence type="ECO:0000256" key="4">
    <source>
        <dbReference type="ARBA" id="ARBA00023136"/>
    </source>
</evidence>
<evidence type="ECO:0000313" key="7">
    <source>
        <dbReference type="EMBL" id="NEX59464.1"/>
    </source>
</evidence>